<dbReference type="Proteomes" id="UP000216004">
    <property type="component" value="Unassembled WGS sequence"/>
</dbReference>
<comment type="pathway">
    <text evidence="2 8">Amino-acid biosynthesis; L-valine biosynthesis; L-valine from pyruvate: step 1/4.</text>
</comment>
<evidence type="ECO:0000313" key="10">
    <source>
        <dbReference type="EMBL" id="OZG50667.1"/>
    </source>
</evidence>
<dbReference type="PANTHER" id="PTHR30239:SF0">
    <property type="entry name" value="ACETOLACTATE SYNTHASE SMALL SUBUNIT 1, CHLOROPLASTIC"/>
    <property type="match status" value="1"/>
</dbReference>
<keyword evidence="8" id="KW-0808">Transferase</keyword>
<dbReference type="GO" id="GO:0009099">
    <property type="term" value="P:L-valine biosynthetic process"/>
    <property type="evidence" value="ECO:0007669"/>
    <property type="project" value="UniProtKB-UniRule"/>
</dbReference>
<comment type="subunit">
    <text evidence="4 8">Dimer of large and small chains.</text>
</comment>
<sequence length="187" mass="20695">MVNNSATHSEARQHILSVLVENRPGVLARVTGLFARRSFNIDSLSVSSTERADISRITVTTDAEPEPLEQIIKQLNKLLHVLKIVELNPEQAVERELVLIKVKANERNRSDVLEIVKLFRVRVVDVHPESLTIEATGAQGKLDALMGLLTPFGMVELVRSGAVALTRGPKALSEKVPEIQIGERLNR</sequence>
<dbReference type="InterPro" id="IPR054480">
    <property type="entry name" value="AHAS_small-like_ACT"/>
</dbReference>
<dbReference type="Pfam" id="PF10369">
    <property type="entry name" value="ALS_ss_C"/>
    <property type="match status" value="1"/>
</dbReference>
<evidence type="ECO:0000256" key="5">
    <source>
        <dbReference type="ARBA" id="ARBA00022605"/>
    </source>
</evidence>
<evidence type="ECO:0000256" key="1">
    <source>
        <dbReference type="ARBA" id="ARBA00004974"/>
    </source>
</evidence>
<dbReference type="Gene3D" id="3.30.70.260">
    <property type="match status" value="1"/>
</dbReference>
<keyword evidence="11" id="KW-1185">Reference proteome</keyword>
<dbReference type="NCBIfam" id="NF008864">
    <property type="entry name" value="PRK11895.1"/>
    <property type="match status" value="1"/>
</dbReference>
<dbReference type="AlphaFoldDB" id="A0A261EV10"/>
<name>A0A261EV10_9BIFI</name>
<comment type="function">
    <text evidence="8">Catalyzes the conversion of 2 pyruvate molecules into acetolactate in the first common step of the biosynthetic pathway of the branched-amino acids such as leucine, isoleucine, and valine.</text>
</comment>
<comment type="pathway">
    <text evidence="1 8">Amino-acid biosynthesis; L-isoleucine biosynthesis; L-isoleucine from 2-oxobutanoate: step 1/4.</text>
</comment>
<dbReference type="EMBL" id="MWWS01000003">
    <property type="protein sequence ID" value="OZG50667.1"/>
    <property type="molecule type" value="Genomic_DNA"/>
</dbReference>
<reference evidence="10 11" key="1">
    <citation type="journal article" date="2017" name="BMC Genomics">
        <title>Comparative genomic and phylogenomic analyses of the Bifidobacteriaceae family.</title>
        <authorList>
            <person name="Lugli G.A."/>
            <person name="Milani C."/>
            <person name="Turroni F."/>
            <person name="Duranti S."/>
            <person name="Mancabelli L."/>
            <person name="Mangifesta M."/>
            <person name="Ferrario C."/>
            <person name="Modesto M."/>
            <person name="Mattarelli P."/>
            <person name="Jiri K."/>
            <person name="van Sinderen D."/>
            <person name="Ventura M."/>
        </authorList>
    </citation>
    <scope>NUCLEOTIDE SEQUENCE [LARGE SCALE GENOMIC DNA]</scope>
    <source>
        <strain evidence="10 11">DSM 22924</strain>
    </source>
</reference>
<dbReference type="InterPro" id="IPR027271">
    <property type="entry name" value="Acetolactate_synth/TF_NikR_C"/>
</dbReference>
<dbReference type="RefSeq" id="WP_094722369.1">
    <property type="nucleotide sequence ID" value="NZ_MWWS01000003.1"/>
</dbReference>
<dbReference type="Gene3D" id="3.30.70.1150">
    <property type="entry name" value="ACT-like. Chain A, domain 2"/>
    <property type="match status" value="1"/>
</dbReference>
<evidence type="ECO:0000256" key="4">
    <source>
        <dbReference type="ARBA" id="ARBA00011744"/>
    </source>
</evidence>
<dbReference type="InterPro" id="IPR002912">
    <property type="entry name" value="ACT_dom"/>
</dbReference>
<keyword evidence="5 8" id="KW-0028">Amino-acid biosynthesis</keyword>
<evidence type="ECO:0000256" key="2">
    <source>
        <dbReference type="ARBA" id="ARBA00005025"/>
    </source>
</evidence>
<gene>
    <name evidence="10" type="ORF">BOCO_0267</name>
</gene>
<dbReference type="NCBIfam" id="TIGR00119">
    <property type="entry name" value="acolac_sm"/>
    <property type="match status" value="1"/>
</dbReference>
<dbReference type="InterPro" id="IPR045865">
    <property type="entry name" value="ACT-like_dom_sf"/>
</dbReference>
<evidence type="ECO:0000256" key="3">
    <source>
        <dbReference type="ARBA" id="ARBA00006341"/>
    </source>
</evidence>
<feature type="domain" description="ACT" evidence="9">
    <location>
        <begin position="15"/>
        <end position="89"/>
    </location>
</feature>
<dbReference type="UniPathway" id="UPA00049">
    <property type="reaction ID" value="UER00059"/>
</dbReference>
<dbReference type="Pfam" id="PF22629">
    <property type="entry name" value="ACT_AHAS_ss"/>
    <property type="match status" value="1"/>
</dbReference>
<dbReference type="GO" id="GO:0003984">
    <property type="term" value="F:acetolactate synthase activity"/>
    <property type="evidence" value="ECO:0007669"/>
    <property type="project" value="UniProtKB-UniRule"/>
</dbReference>
<organism evidence="10 11">
    <name type="scientific">Bombiscardovia coagulans</name>
    <dbReference type="NCBI Taxonomy" id="686666"/>
    <lineage>
        <taxon>Bacteria</taxon>
        <taxon>Bacillati</taxon>
        <taxon>Actinomycetota</taxon>
        <taxon>Actinomycetes</taxon>
        <taxon>Bifidobacteriales</taxon>
        <taxon>Bifidobacteriaceae</taxon>
        <taxon>Bombiscardovia</taxon>
    </lineage>
</organism>
<dbReference type="PANTHER" id="PTHR30239">
    <property type="entry name" value="ACETOLACTATE SYNTHASE SMALL SUBUNIT"/>
    <property type="match status" value="1"/>
</dbReference>
<dbReference type="SUPFAM" id="SSF55021">
    <property type="entry name" value="ACT-like"/>
    <property type="match status" value="2"/>
</dbReference>
<evidence type="ECO:0000259" key="9">
    <source>
        <dbReference type="PROSITE" id="PS51671"/>
    </source>
</evidence>
<evidence type="ECO:0000256" key="8">
    <source>
        <dbReference type="RuleBase" id="RU368092"/>
    </source>
</evidence>
<dbReference type="InterPro" id="IPR039557">
    <property type="entry name" value="AHAS_ACT"/>
</dbReference>
<accession>A0A261EV10</accession>
<protein>
    <recommendedName>
        <fullName evidence="8">Acetolactate synthase small subunit</fullName>
        <shortName evidence="8">AHAS</shortName>
        <shortName evidence="8">ALS</shortName>
        <ecNumber evidence="8">2.2.1.6</ecNumber>
    </recommendedName>
    <alternativeName>
        <fullName evidence="8">Acetohydroxy-acid synthase small subunit</fullName>
    </alternativeName>
</protein>
<dbReference type="OrthoDB" id="9787365at2"/>
<dbReference type="InterPro" id="IPR019455">
    <property type="entry name" value="Acetolactate_synth_ssu_C"/>
</dbReference>
<evidence type="ECO:0000256" key="7">
    <source>
        <dbReference type="ARBA" id="ARBA00048670"/>
    </source>
</evidence>
<dbReference type="FunFam" id="3.30.70.1150:FF:000001">
    <property type="entry name" value="Acetolactate synthase small subunit"/>
    <property type="match status" value="1"/>
</dbReference>
<dbReference type="FunFam" id="3.30.70.260:FF:000001">
    <property type="entry name" value="Acetolactate synthase, small subunit"/>
    <property type="match status" value="1"/>
</dbReference>
<dbReference type="EC" id="2.2.1.6" evidence="8"/>
<proteinExistence type="inferred from homology"/>
<dbReference type="GO" id="GO:0009097">
    <property type="term" value="P:isoleucine biosynthetic process"/>
    <property type="evidence" value="ECO:0007669"/>
    <property type="project" value="UniProtKB-UniRule"/>
</dbReference>
<dbReference type="InterPro" id="IPR004789">
    <property type="entry name" value="Acetalactate_synth_ssu"/>
</dbReference>
<evidence type="ECO:0000313" key="11">
    <source>
        <dbReference type="Proteomes" id="UP000216004"/>
    </source>
</evidence>
<comment type="similarity">
    <text evidence="3 8">Belongs to the acetolactate synthase small subunit family.</text>
</comment>
<evidence type="ECO:0000256" key="6">
    <source>
        <dbReference type="ARBA" id="ARBA00023304"/>
    </source>
</evidence>
<comment type="caution">
    <text evidence="10">The sequence shown here is derived from an EMBL/GenBank/DDBJ whole genome shotgun (WGS) entry which is preliminary data.</text>
</comment>
<dbReference type="GO" id="GO:1990610">
    <property type="term" value="F:acetolactate synthase regulator activity"/>
    <property type="evidence" value="ECO:0007669"/>
    <property type="project" value="UniProtKB-UniRule"/>
</dbReference>
<dbReference type="UniPathway" id="UPA00047">
    <property type="reaction ID" value="UER00055"/>
</dbReference>
<dbReference type="CDD" id="cd04878">
    <property type="entry name" value="ACT_AHAS"/>
    <property type="match status" value="1"/>
</dbReference>
<dbReference type="PROSITE" id="PS51671">
    <property type="entry name" value="ACT"/>
    <property type="match status" value="1"/>
</dbReference>
<dbReference type="GO" id="GO:0005829">
    <property type="term" value="C:cytosol"/>
    <property type="evidence" value="ECO:0007669"/>
    <property type="project" value="TreeGrafter"/>
</dbReference>
<comment type="catalytic activity">
    <reaction evidence="7 8">
        <text>2 pyruvate + H(+) = (2S)-2-acetolactate + CO2</text>
        <dbReference type="Rhea" id="RHEA:25249"/>
        <dbReference type="ChEBI" id="CHEBI:15361"/>
        <dbReference type="ChEBI" id="CHEBI:15378"/>
        <dbReference type="ChEBI" id="CHEBI:16526"/>
        <dbReference type="ChEBI" id="CHEBI:58476"/>
        <dbReference type="EC" id="2.2.1.6"/>
    </reaction>
</comment>
<keyword evidence="6 8" id="KW-0100">Branched-chain amino acid biosynthesis</keyword>